<evidence type="ECO:0000313" key="5">
    <source>
        <dbReference type="EMBL" id="SJZ65141.1"/>
    </source>
</evidence>
<accession>A0A1T4ME30</accession>
<dbReference type="GO" id="GO:0003700">
    <property type="term" value="F:DNA-binding transcription factor activity"/>
    <property type="evidence" value="ECO:0007669"/>
    <property type="project" value="InterPro"/>
</dbReference>
<protein>
    <submittedName>
        <fullName evidence="5">ArsR family transcriptional regulator</fullName>
    </submittedName>
</protein>
<dbReference type="PANTHER" id="PTHR33154">
    <property type="entry name" value="TRANSCRIPTIONAL REGULATOR, ARSR FAMILY"/>
    <property type="match status" value="1"/>
</dbReference>
<dbReference type="InterPro" id="IPR001845">
    <property type="entry name" value="HTH_ArsR_DNA-bd_dom"/>
</dbReference>
<keyword evidence="1" id="KW-0805">Transcription regulation</keyword>
<dbReference type="EMBL" id="FUWX01000008">
    <property type="protein sequence ID" value="SJZ65141.1"/>
    <property type="molecule type" value="Genomic_DNA"/>
</dbReference>
<dbReference type="SUPFAM" id="SSF46785">
    <property type="entry name" value="Winged helix' DNA-binding domain"/>
    <property type="match status" value="1"/>
</dbReference>
<organism evidence="5 6">
    <name type="scientific">Cetobacterium ceti</name>
    <dbReference type="NCBI Taxonomy" id="180163"/>
    <lineage>
        <taxon>Bacteria</taxon>
        <taxon>Fusobacteriati</taxon>
        <taxon>Fusobacteriota</taxon>
        <taxon>Fusobacteriia</taxon>
        <taxon>Fusobacteriales</taxon>
        <taxon>Fusobacteriaceae</taxon>
        <taxon>Cetobacterium</taxon>
    </lineage>
</organism>
<reference evidence="5 6" key="1">
    <citation type="submission" date="2017-02" db="EMBL/GenBank/DDBJ databases">
        <authorList>
            <person name="Peterson S.W."/>
        </authorList>
    </citation>
    <scope>NUCLEOTIDE SEQUENCE [LARGE SCALE GENOMIC DNA]</scope>
    <source>
        <strain evidence="5 6">ATCC 700028</strain>
    </source>
</reference>
<dbReference type="Proteomes" id="UP000191153">
    <property type="component" value="Unassembled WGS sequence"/>
</dbReference>
<evidence type="ECO:0000313" key="6">
    <source>
        <dbReference type="Proteomes" id="UP000191153"/>
    </source>
</evidence>
<dbReference type="InterPro" id="IPR051081">
    <property type="entry name" value="HTH_MetalResp_TranReg"/>
</dbReference>
<sequence length="86" mass="9802">MEKESKILKAMGHPLRLEIIQLLSENGDMCVCKIQEKFKSSQSNLSQHLKILKEAGILESTKVGGWVHYNLKNKDVINIINILKEI</sequence>
<dbReference type="Gene3D" id="1.10.10.10">
    <property type="entry name" value="Winged helix-like DNA-binding domain superfamily/Winged helix DNA-binding domain"/>
    <property type="match status" value="1"/>
</dbReference>
<dbReference type="Pfam" id="PF01022">
    <property type="entry name" value="HTH_5"/>
    <property type="match status" value="1"/>
</dbReference>
<dbReference type="CDD" id="cd00090">
    <property type="entry name" value="HTH_ARSR"/>
    <property type="match status" value="1"/>
</dbReference>
<feature type="domain" description="HTH arsR-type" evidence="4">
    <location>
        <begin position="1"/>
        <end position="86"/>
    </location>
</feature>
<dbReference type="GO" id="GO:0003677">
    <property type="term" value="F:DNA binding"/>
    <property type="evidence" value="ECO:0007669"/>
    <property type="project" value="UniProtKB-KW"/>
</dbReference>
<dbReference type="PROSITE" id="PS50987">
    <property type="entry name" value="HTH_ARSR_2"/>
    <property type="match status" value="1"/>
</dbReference>
<dbReference type="STRING" id="180163.SAMN02745174_01176"/>
<dbReference type="InterPro" id="IPR036388">
    <property type="entry name" value="WH-like_DNA-bd_sf"/>
</dbReference>
<dbReference type="RefSeq" id="WP_078693671.1">
    <property type="nucleotide sequence ID" value="NZ_FUWX01000008.1"/>
</dbReference>
<dbReference type="InterPro" id="IPR011991">
    <property type="entry name" value="ArsR-like_HTH"/>
</dbReference>
<dbReference type="NCBIfam" id="NF033788">
    <property type="entry name" value="HTH_metalloreg"/>
    <property type="match status" value="1"/>
</dbReference>
<name>A0A1T4ME30_9FUSO</name>
<gene>
    <name evidence="5" type="ORF">SAMN02745174_01176</name>
</gene>
<evidence type="ECO:0000256" key="3">
    <source>
        <dbReference type="ARBA" id="ARBA00023163"/>
    </source>
</evidence>
<proteinExistence type="predicted"/>
<evidence type="ECO:0000256" key="2">
    <source>
        <dbReference type="ARBA" id="ARBA00023125"/>
    </source>
</evidence>
<dbReference type="PRINTS" id="PR00778">
    <property type="entry name" value="HTHARSR"/>
</dbReference>
<evidence type="ECO:0000256" key="1">
    <source>
        <dbReference type="ARBA" id="ARBA00023015"/>
    </source>
</evidence>
<keyword evidence="6" id="KW-1185">Reference proteome</keyword>
<dbReference type="OrthoDB" id="9798835at2"/>
<evidence type="ECO:0000259" key="4">
    <source>
        <dbReference type="PROSITE" id="PS50987"/>
    </source>
</evidence>
<dbReference type="InterPro" id="IPR036390">
    <property type="entry name" value="WH_DNA-bd_sf"/>
</dbReference>
<dbReference type="PANTHER" id="PTHR33154:SF33">
    <property type="entry name" value="TRANSCRIPTIONAL REPRESSOR SDPR"/>
    <property type="match status" value="1"/>
</dbReference>
<dbReference type="AlphaFoldDB" id="A0A1T4ME30"/>
<keyword evidence="3" id="KW-0804">Transcription</keyword>
<dbReference type="SMART" id="SM00418">
    <property type="entry name" value="HTH_ARSR"/>
    <property type="match status" value="1"/>
</dbReference>
<keyword evidence="2" id="KW-0238">DNA-binding</keyword>